<dbReference type="PANTHER" id="PTHR21198">
    <property type="entry name" value="GLUTAMATE RACEMASE"/>
    <property type="match status" value="1"/>
</dbReference>
<dbReference type="GO" id="GO:0047661">
    <property type="term" value="F:amino-acid racemase activity"/>
    <property type="evidence" value="ECO:0007669"/>
    <property type="project" value="InterPro"/>
</dbReference>
<dbReference type="PROSITE" id="PS00923">
    <property type="entry name" value="ASP_GLU_RACEMASE_1"/>
    <property type="match status" value="1"/>
</dbReference>
<organism evidence="3 4">
    <name type="scientific">Endozoicomonas numazuensis</name>
    <dbReference type="NCBI Taxonomy" id="1137799"/>
    <lineage>
        <taxon>Bacteria</taxon>
        <taxon>Pseudomonadati</taxon>
        <taxon>Pseudomonadota</taxon>
        <taxon>Gammaproteobacteria</taxon>
        <taxon>Oceanospirillales</taxon>
        <taxon>Endozoicomonadaceae</taxon>
        <taxon>Endozoicomonas</taxon>
    </lineage>
</organism>
<keyword evidence="4" id="KW-1185">Reference proteome</keyword>
<dbReference type="SUPFAM" id="SSF53681">
    <property type="entry name" value="Aspartate/glutamate racemase"/>
    <property type="match status" value="2"/>
</dbReference>
<evidence type="ECO:0000256" key="1">
    <source>
        <dbReference type="ARBA" id="ARBA00007847"/>
    </source>
</evidence>
<evidence type="ECO:0000313" key="3">
    <source>
        <dbReference type="EMBL" id="KEQ18146.1"/>
    </source>
</evidence>
<dbReference type="Pfam" id="PF01177">
    <property type="entry name" value="Asp_Glu_race"/>
    <property type="match status" value="1"/>
</dbReference>
<dbReference type="STRING" id="1137799.GZ78_11355"/>
<evidence type="ECO:0000256" key="2">
    <source>
        <dbReference type="ARBA" id="ARBA00023235"/>
    </source>
</evidence>
<sequence>MGPLATVDFMQKIIALTAASKDQEHLPMLVHNVPQIPDRSACILEGSEDPFPALLRGLRSLERGGAECVVIPCNTAHFWFEKLQKHAQIPMISILDCVQKHIRQHRLGKVGVMATSATVSAVMYQELIENDGRECLIPDQDMQTLMMQAIYDIKAGRLELGSQRMKVVFDDLVNKGAEAVVLGCTEIPIGLAEVVKTSPEQCIDATALLASACVDWYNQKEARVAA</sequence>
<dbReference type="InterPro" id="IPR001920">
    <property type="entry name" value="Asp/Glu_race"/>
</dbReference>
<dbReference type="PANTHER" id="PTHR21198:SF7">
    <property type="entry name" value="ASPARTATE-GLUTAMATE RACEMASE FAMILY"/>
    <property type="match status" value="1"/>
</dbReference>
<dbReference type="EMBL" id="JOKH01000002">
    <property type="protein sequence ID" value="KEQ18146.1"/>
    <property type="molecule type" value="Genomic_DNA"/>
</dbReference>
<name>A0A081NI73_9GAMM</name>
<dbReference type="AlphaFoldDB" id="A0A081NI73"/>
<dbReference type="InterPro" id="IPR004380">
    <property type="entry name" value="Asp_race"/>
</dbReference>
<dbReference type="eggNOG" id="COG1794">
    <property type="taxonomic scope" value="Bacteria"/>
</dbReference>
<dbReference type="OrthoDB" id="9803739at2"/>
<accession>A0A081NI73</accession>
<comment type="caution">
    <text evidence="3">The sequence shown here is derived from an EMBL/GenBank/DDBJ whole genome shotgun (WGS) entry which is preliminary data.</text>
</comment>
<proteinExistence type="inferred from homology"/>
<dbReference type="Gene3D" id="3.40.50.1860">
    <property type="match status" value="2"/>
</dbReference>
<keyword evidence="2" id="KW-0413">Isomerase</keyword>
<gene>
    <name evidence="3" type="ORF">GZ78_11355</name>
</gene>
<dbReference type="NCBIfam" id="TIGR00035">
    <property type="entry name" value="asp_race"/>
    <property type="match status" value="1"/>
</dbReference>
<comment type="similarity">
    <text evidence="1">Belongs to the aspartate/glutamate racemases family.</text>
</comment>
<dbReference type="Proteomes" id="UP000028073">
    <property type="component" value="Unassembled WGS sequence"/>
</dbReference>
<protein>
    <submittedName>
        <fullName evidence="3">Aspartate racemase</fullName>
    </submittedName>
</protein>
<dbReference type="InterPro" id="IPR018187">
    <property type="entry name" value="Asp/Glu_racemase_AS_1"/>
</dbReference>
<dbReference type="InterPro" id="IPR015942">
    <property type="entry name" value="Asp/Glu/hydantoin_racemase"/>
</dbReference>
<reference evidence="3 4" key="1">
    <citation type="submission" date="2014-06" db="EMBL/GenBank/DDBJ databases">
        <title>Whole Genome Sequences of Three Symbiotic Endozoicomonas Bacteria.</title>
        <authorList>
            <person name="Neave M.J."/>
            <person name="Apprill A."/>
            <person name="Voolstra C.R."/>
        </authorList>
    </citation>
    <scope>NUCLEOTIDE SEQUENCE [LARGE SCALE GENOMIC DNA]</scope>
    <source>
        <strain evidence="3 4">DSM 25634</strain>
    </source>
</reference>
<evidence type="ECO:0000313" key="4">
    <source>
        <dbReference type="Proteomes" id="UP000028073"/>
    </source>
</evidence>